<dbReference type="FunFam" id="2.40.10.10:FF:000002">
    <property type="entry name" value="Transmembrane protease serine"/>
    <property type="match status" value="1"/>
</dbReference>
<reference evidence="6 7" key="1">
    <citation type="submission" date="2023-07" db="EMBL/GenBank/DDBJ databases">
        <title>Sequencing the genomes of 1000 actinobacteria strains.</title>
        <authorList>
            <person name="Klenk H.-P."/>
        </authorList>
    </citation>
    <scope>NUCLEOTIDE SEQUENCE [LARGE SCALE GENOMIC DNA]</scope>
    <source>
        <strain evidence="6 7">DSM 44711</strain>
    </source>
</reference>
<dbReference type="InterPro" id="IPR043504">
    <property type="entry name" value="Peptidase_S1_PA_chymotrypsin"/>
</dbReference>
<dbReference type="SUPFAM" id="SSF50494">
    <property type="entry name" value="Trypsin-like serine proteases"/>
    <property type="match status" value="1"/>
</dbReference>
<dbReference type="GO" id="GO:0006508">
    <property type="term" value="P:proteolysis"/>
    <property type="evidence" value="ECO:0007669"/>
    <property type="project" value="UniProtKB-KW"/>
</dbReference>
<sequence length="275" mass="29562">MRHSTGKTLRRYGWERALRVPLLLVALVLALAAALPAPAAAGRHDLEVVGGDAARTGQFPWVVRVSAGCAGTLVAARVVLTAAHCAAGLPVDGIAVTADTVDLDDRRSREARVVRMIVAAGYRQVTEGDDWALLQLDRRLPLPTIPVNDASGYDTGRFTVIGWGATGEDQAQQRKLRYAEVPLVADHTCVSAYREAGYTYRPDEMLCAGYVADGRRDACYGDSGGPLVRRDAYGTWRQVGVVSWGIGCARPGLPGVYTQLSAHARELRAALARLR</sequence>
<dbReference type="InterPro" id="IPR050430">
    <property type="entry name" value="Peptidase_S1"/>
</dbReference>
<evidence type="ECO:0000256" key="1">
    <source>
        <dbReference type="ARBA" id="ARBA00007664"/>
    </source>
</evidence>
<dbReference type="InterPro" id="IPR001314">
    <property type="entry name" value="Peptidase_S1A"/>
</dbReference>
<keyword evidence="4" id="KW-0732">Signal</keyword>
<evidence type="ECO:0000256" key="4">
    <source>
        <dbReference type="SAM" id="SignalP"/>
    </source>
</evidence>
<evidence type="ECO:0000256" key="3">
    <source>
        <dbReference type="RuleBase" id="RU363034"/>
    </source>
</evidence>
<organism evidence="6 7">
    <name type="scientific">Catenuloplanes niger</name>
    <dbReference type="NCBI Taxonomy" id="587534"/>
    <lineage>
        <taxon>Bacteria</taxon>
        <taxon>Bacillati</taxon>
        <taxon>Actinomycetota</taxon>
        <taxon>Actinomycetes</taxon>
        <taxon>Micromonosporales</taxon>
        <taxon>Micromonosporaceae</taxon>
        <taxon>Catenuloplanes</taxon>
    </lineage>
</organism>
<comment type="caution">
    <text evidence="6">The sequence shown here is derived from an EMBL/GenBank/DDBJ whole genome shotgun (WGS) entry which is preliminary data.</text>
</comment>
<dbReference type="AlphaFoldDB" id="A0AAE4CX07"/>
<dbReference type="PRINTS" id="PR00722">
    <property type="entry name" value="CHYMOTRYPSIN"/>
</dbReference>
<name>A0AAE4CX07_9ACTN</name>
<dbReference type="InterPro" id="IPR001254">
    <property type="entry name" value="Trypsin_dom"/>
</dbReference>
<dbReference type="EMBL" id="JAVDYC010000001">
    <property type="protein sequence ID" value="MDR7324329.1"/>
    <property type="molecule type" value="Genomic_DNA"/>
</dbReference>
<keyword evidence="3" id="KW-0720">Serine protease</keyword>
<proteinExistence type="inferred from homology"/>
<dbReference type="Gene3D" id="2.40.10.10">
    <property type="entry name" value="Trypsin-like serine proteases"/>
    <property type="match status" value="2"/>
</dbReference>
<accession>A0AAE4CX07</accession>
<dbReference type="GO" id="GO:0004252">
    <property type="term" value="F:serine-type endopeptidase activity"/>
    <property type="evidence" value="ECO:0007669"/>
    <property type="project" value="InterPro"/>
</dbReference>
<evidence type="ECO:0000259" key="5">
    <source>
        <dbReference type="PROSITE" id="PS50240"/>
    </source>
</evidence>
<feature type="signal peptide" evidence="4">
    <location>
        <begin position="1"/>
        <end position="39"/>
    </location>
</feature>
<dbReference type="PROSITE" id="PS00135">
    <property type="entry name" value="TRYPSIN_SER"/>
    <property type="match status" value="1"/>
</dbReference>
<dbReference type="InterPro" id="IPR018114">
    <property type="entry name" value="TRYPSIN_HIS"/>
</dbReference>
<evidence type="ECO:0000313" key="7">
    <source>
        <dbReference type="Proteomes" id="UP001183629"/>
    </source>
</evidence>
<protein>
    <submittedName>
        <fullName evidence="6">Secreted trypsin-like serine protease</fullName>
    </submittedName>
</protein>
<dbReference type="PANTHER" id="PTHR24276:SF98">
    <property type="entry name" value="FI18310P1-RELATED"/>
    <property type="match status" value="1"/>
</dbReference>
<feature type="chain" id="PRO_5042106634" evidence="4">
    <location>
        <begin position="40"/>
        <end position="275"/>
    </location>
</feature>
<dbReference type="InterPro" id="IPR033116">
    <property type="entry name" value="TRYPSIN_SER"/>
</dbReference>
<dbReference type="SMART" id="SM00020">
    <property type="entry name" value="Tryp_SPc"/>
    <property type="match status" value="1"/>
</dbReference>
<dbReference type="PROSITE" id="PS00134">
    <property type="entry name" value="TRYPSIN_HIS"/>
    <property type="match status" value="1"/>
</dbReference>
<keyword evidence="7" id="KW-1185">Reference proteome</keyword>
<dbReference type="InterPro" id="IPR009003">
    <property type="entry name" value="Peptidase_S1_PA"/>
</dbReference>
<gene>
    <name evidence="6" type="ORF">J2S44_004579</name>
</gene>
<dbReference type="Proteomes" id="UP001183629">
    <property type="component" value="Unassembled WGS sequence"/>
</dbReference>
<comment type="similarity">
    <text evidence="1">Belongs to the peptidase S1 family.</text>
</comment>
<evidence type="ECO:0000256" key="2">
    <source>
        <dbReference type="ARBA" id="ARBA00023157"/>
    </source>
</evidence>
<keyword evidence="3 6" id="KW-0645">Protease</keyword>
<keyword evidence="2" id="KW-1015">Disulfide bond</keyword>
<dbReference type="PANTHER" id="PTHR24276">
    <property type="entry name" value="POLYSERASE-RELATED"/>
    <property type="match status" value="1"/>
</dbReference>
<evidence type="ECO:0000313" key="6">
    <source>
        <dbReference type="EMBL" id="MDR7324329.1"/>
    </source>
</evidence>
<feature type="domain" description="Peptidase S1" evidence="5">
    <location>
        <begin position="48"/>
        <end position="272"/>
    </location>
</feature>
<dbReference type="RefSeq" id="WP_310417563.1">
    <property type="nucleotide sequence ID" value="NZ_JAVDYC010000001.1"/>
</dbReference>
<dbReference type="CDD" id="cd00190">
    <property type="entry name" value="Tryp_SPc"/>
    <property type="match status" value="1"/>
</dbReference>
<dbReference type="PROSITE" id="PS50240">
    <property type="entry name" value="TRYPSIN_DOM"/>
    <property type="match status" value="1"/>
</dbReference>
<dbReference type="Pfam" id="PF00089">
    <property type="entry name" value="Trypsin"/>
    <property type="match status" value="1"/>
</dbReference>
<keyword evidence="3" id="KW-0378">Hydrolase</keyword>